<protein>
    <submittedName>
        <fullName evidence="1">Uncharacterized protein</fullName>
    </submittedName>
</protein>
<keyword evidence="2" id="KW-1185">Reference proteome</keyword>
<accession>A0AAV5K3H7</accession>
<evidence type="ECO:0000313" key="1">
    <source>
        <dbReference type="EMBL" id="GKV17445.1"/>
    </source>
</evidence>
<dbReference type="Proteomes" id="UP001054252">
    <property type="component" value="Unassembled WGS sequence"/>
</dbReference>
<organism evidence="1 2">
    <name type="scientific">Rubroshorea leprosula</name>
    <dbReference type="NCBI Taxonomy" id="152421"/>
    <lineage>
        <taxon>Eukaryota</taxon>
        <taxon>Viridiplantae</taxon>
        <taxon>Streptophyta</taxon>
        <taxon>Embryophyta</taxon>
        <taxon>Tracheophyta</taxon>
        <taxon>Spermatophyta</taxon>
        <taxon>Magnoliopsida</taxon>
        <taxon>eudicotyledons</taxon>
        <taxon>Gunneridae</taxon>
        <taxon>Pentapetalae</taxon>
        <taxon>rosids</taxon>
        <taxon>malvids</taxon>
        <taxon>Malvales</taxon>
        <taxon>Dipterocarpaceae</taxon>
        <taxon>Rubroshorea</taxon>
    </lineage>
</organism>
<comment type="caution">
    <text evidence="1">The sequence shown here is derived from an EMBL/GenBank/DDBJ whole genome shotgun (WGS) entry which is preliminary data.</text>
</comment>
<gene>
    <name evidence="1" type="ORF">SLEP1_g27955</name>
</gene>
<proteinExistence type="predicted"/>
<sequence>MLESACAPFFDDPSGFDGLLSPPADLRWRARELPDLTPTAGLYWVDRRVSRMDRSIEGHGISEVVRGCSSAKCTSLQPLDMGLL</sequence>
<name>A0AAV5K3H7_9ROSI</name>
<dbReference type="EMBL" id="BPVZ01000048">
    <property type="protein sequence ID" value="GKV17445.1"/>
    <property type="molecule type" value="Genomic_DNA"/>
</dbReference>
<evidence type="ECO:0000313" key="2">
    <source>
        <dbReference type="Proteomes" id="UP001054252"/>
    </source>
</evidence>
<dbReference type="AlphaFoldDB" id="A0AAV5K3H7"/>
<reference evidence="1 2" key="1">
    <citation type="journal article" date="2021" name="Commun. Biol.">
        <title>The genome of Shorea leprosula (Dipterocarpaceae) highlights the ecological relevance of drought in aseasonal tropical rainforests.</title>
        <authorList>
            <person name="Ng K.K.S."/>
            <person name="Kobayashi M.J."/>
            <person name="Fawcett J.A."/>
            <person name="Hatakeyama M."/>
            <person name="Paape T."/>
            <person name="Ng C.H."/>
            <person name="Ang C.C."/>
            <person name="Tnah L.H."/>
            <person name="Lee C.T."/>
            <person name="Nishiyama T."/>
            <person name="Sese J."/>
            <person name="O'Brien M.J."/>
            <person name="Copetti D."/>
            <person name="Mohd Noor M.I."/>
            <person name="Ong R.C."/>
            <person name="Putra M."/>
            <person name="Sireger I.Z."/>
            <person name="Indrioko S."/>
            <person name="Kosugi Y."/>
            <person name="Izuno A."/>
            <person name="Isagi Y."/>
            <person name="Lee S.L."/>
            <person name="Shimizu K.K."/>
        </authorList>
    </citation>
    <scope>NUCLEOTIDE SEQUENCE [LARGE SCALE GENOMIC DNA]</scope>
    <source>
        <strain evidence="1">214</strain>
    </source>
</reference>